<dbReference type="Pfam" id="PF12770">
    <property type="entry name" value="CHAT"/>
    <property type="match status" value="1"/>
</dbReference>
<sequence>MKADKTARFIRSGPPSLLSVLTAMLLCSTLQLILVSRAFSQPAPDLESRKQAAYQKFHRGQVREAGREIAGLVKETADQNAKALLLRDLTEICSTAFEVECAIESEVAAYEIVKTDEKLKPLFPELYAYLLRAQFFGNNDPQSRKSLFPNNKVPFNPAASPYPAVMANLTAVNHFLLLNEHQLAEKAYSTAIMGLLLIDPKDKYSICKALAEFLESLISQQDIVSAQALARLIDPYMSANLNHEGPVFAGYVHIMTQLVAMTTRSRQVAGFLEEAIRLNDRLDINEGIKLYRTSTSNSLASLSLLFEGATDEAAALHARHPLQAQRDAIIARDHFETLQEFYFGLSELLISSSKDPSRMAPWKLHFAAIPAAWQLSGYVAENIESYRHFALGLIALPTSRAEAAALIQTAARERIEVFEGFLTRRFEGFQLPTLIDALVIQTALTSLVDFPPPDAADLALRGSEMLSRTLRHQTSDFAVLIGAQKTERARDTVRSYYILQQQKRQWELDQIKNLMAGSKKEAGYLITTYAGLTETIVRLEDALTKDADYAKAIGYPMAAQIQTVLEPNEVFLTFFPTLKGMGRLCISRTTTLFSVSDVEPQVAILDAKLVRLALTQERAADETLDSQYPVQSAVRLRDLLFKGLESCAQPGSLVNAAPPEELSGIPLSALLEEAPPRRGDGYDLLAARWLGKTYRLASSISARHFLGTRTSISHQHAPLPYLGIGNPSLSMVTQQASLTRSGNTDASLRGALSELGSLPETADEITNVGQLMHAAKGDVLLGTDASEENFRTKDLGKYDIIHFATHGLLRNDIPGLNEASLVLTPKDLSDSFDDGLLTAPEITRLPLDARLVVLSACNTARMDTSAANIGITDLAAAFSVSGSPTLLASLWTVETNAAHDLMLAFFTTWNEQHHKSASAALAGGVERYLARADRAHHHPRFWAPFIVFGYGASLPDDGVNSTNATFDYAPFGNDEVGELFDAKPLAGRLILSAMGGWDGSSMASIIRDAGHDGAGFPAASHDIAAGPLFIDQSQIYALGYKTSPHPYPVVRRLAPDGSKVWERAWPDLEDNSPAGAVKIGNDIVMLSGSIYSQQTDERVAYLTRFDVDGHEIARKEIKVGKSAFIVGRSTLLSKLGPDPVLVVNLRQFGNFGANEALFGLPTLCDGPRQTVLYLLDSSTFEIKKTLTIPDFQAFGVDGGDSQLKIGGQTRGACEAGGKGLLLQVGRQFTSSALWKDDDPFPSNVQSVASEQGETYFAVKRQRPIGVRRLGATTAETGSKRWGDSGDELLEFSIFKIELNGGAVPSYNSAFGLSAFAQGLVFDRGKPVIYGSLGGRPALSTRQ</sequence>
<feature type="domain" description="CHAT" evidence="1">
    <location>
        <begin position="657"/>
        <end position="949"/>
    </location>
</feature>
<evidence type="ECO:0000259" key="1">
    <source>
        <dbReference type="Pfam" id="PF12770"/>
    </source>
</evidence>
<organism evidence="2 3">
    <name type="scientific">Bradyrhizobium sediminis</name>
    <dbReference type="NCBI Taxonomy" id="2840469"/>
    <lineage>
        <taxon>Bacteria</taxon>
        <taxon>Pseudomonadati</taxon>
        <taxon>Pseudomonadota</taxon>
        <taxon>Alphaproteobacteria</taxon>
        <taxon>Hyphomicrobiales</taxon>
        <taxon>Nitrobacteraceae</taxon>
        <taxon>Bradyrhizobium</taxon>
    </lineage>
</organism>
<evidence type="ECO:0000313" key="3">
    <source>
        <dbReference type="Proteomes" id="UP000680805"/>
    </source>
</evidence>
<reference evidence="2" key="1">
    <citation type="submission" date="2021-06" db="EMBL/GenBank/DDBJ databases">
        <title>Bradyrhizobium sp. S2-11-2 Genome sequencing.</title>
        <authorList>
            <person name="Jin L."/>
        </authorList>
    </citation>
    <scope>NUCLEOTIDE SEQUENCE</scope>
    <source>
        <strain evidence="2">S2-11-2</strain>
    </source>
</reference>
<protein>
    <submittedName>
        <fullName evidence="2">CHAT domain-containing protein</fullName>
    </submittedName>
</protein>
<evidence type="ECO:0000313" key="2">
    <source>
        <dbReference type="EMBL" id="QWG18786.1"/>
    </source>
</evidence>
<dbReference type="EMBL" id="CP076135">
    <property type="protein sequence ID" value="QWG18786.1"/>
    <property type="molecule type" value="Genomic_DNA"/>
</dbReference>
<dbReference type="RefSeq" id="WP_215614340.1">
    <property type="nucleotide sequence ID" value="NZ_CP076135.1"/>
</dbReference>
<dbReference type="Proteomes" id="UP000680805">
    <property type="component" value="Chromosome"/>
</dbReference>
<dbReference type="InterPro" id="IPR024983">
    <property type="entry name" value="CHAT_dom"/>
</dbReference>
<gene>
    <name evidence="2" type="ORF">KMZ68_02515</name>
</gene>
<proteinExistence type="predicted"/>
<name>A0A975NQF7_9BRAD</name>
<accession>A0A975NQF7</accession>
<dbReference type="KEGG" id="bsei:KMZ68_02515"/>